<dbReference type="InterPro" id="IPR016785">
    <property type="entry name" value="ComGD"/>
</dbReference>
<keyword evidence="2" id="KW-0178">Competence</keyword>
<dbReference type="NCBIfam" id="NF040982">
    <property type="entry name" value="ComGD"/>
    <property type="match status" value="1"/>
</dbReference>
<reference evidence="5" key="1">
    <citation type="journal article" date="2019" name="Int. J. Syst. Evol. Microbiol.">
        <title>The Global Catalogue of Microorganisms (GCM) 10K type strain sequencing project: providing services to taxonomists for standard genome sequencing and annotation.</title>
        <authorList>
            <consortium name="The Broad Institute Genomics Platform"/>
            <consortium name="The Broad Institute Genome Sequencing Center for Infectious Disease"/>
            <person name="Wu L."/>
            <person name="Ma J."/>
        </authorList>
    </citation>
    <scope>NUCLEOTIDE SEQUENCE [LARGE SCALE GENOMIC DNA]</scope>
    <source>
        <strain evidence="5">KCTC 3913</strain>
    </source>
</reference>
<keyword evidence="3" id="KW-0472">Membrane</keyword>
<dbReference type="Proteomes" id="UP001597506">
    <property type="component" value="Unassembled WGS sequence"/>
</dbReference>
<evidence type="ECO:0000313" key="5">
    <source>
        <dbReference type="Proteomes" id="UP001597506"/>
    </source>
</evidence>
<organism evidence="4 5">
    <name type="scientific">Bacillus seohaeanensis</name>
    <dbReference type="NCBI Taxonomy" id="284580"/>
    <lineage>
        <taxon>Bacteria</taxon>
        <taxon>Bacillati</taxon>
        <taxon>Bacillota</taxon>
        <taxon>Bacilli</taxon>
        <taxon>Bacillales</taxon>
        <taxon>Bacillaceae</taxon>
        <taxon>Bacillus</taxon>
    </lineage>
</organism>
<dbReference type="PIRSF" id="PIRSF021292">
    <property type="entry name" value="Competence_ComGD"/>
    <property type="match status" value="1"/>
</dbReference>
<sequence>MDQVMLRSVLRNNGYTLIEALIVVLIFTTLLSWSFFSLSPLKDHIEKKAFIASIQSDLYYLQSYSSNYQATVKLTFYPNNNMYSAKDMESGEVVTSRELPTYTSIVHNSSLKEVTFYPNGNTNKFGSLYLQVKDSFIKLTMQIGQGRFDVQEL</sequence>
<dbReference type="InterPro" id="IPR012902">
    <property type="entry name" value="N_methyl_site"/>
</dbReference>
<dbReference type="EMBL" id="JBHUMF010000027">
    <property type="protein sequence ID" value="MFD2681234.1"/>
    <property type="molecule type" value="Genomic_DNA"/>
</dbReference>
<evidence type="ECO:0000256" key="1">
    <source>
        <dbReference type="ARBA" id="ARBA00004241"/>
    </source>
</evidence>
<dbReference type="InterPro" id="IPR045584">
    <property type="entry name" value="Pilin-like"/>
</dbReference>
<dbReference type="RefSeq" id="WP_377935269.1">
    <property type="nucleotide sequence ID" value="NZ_JBHUMF010000027.1"/>
</dbReference>
<name>A0ABW5RTC0_9BACI</name>
<evidence type="ECO:0000313" key="4">
    <source>
        <dbReference type="EMBL" id="MFD2681234.1"/>
    </source>
</evidence>
<accession>A0ABW5RTC0</accession>
<protein>
    <submittedName>
        <fullName evidence="4">Competence type IV pilus minor pilin ComGD</fullName>
    </submittedName>
</protein>
<evidence type="ECO:0000256" key="3">
    <source>
        <dbReference type="SAM" id="Phobius"/>
    </source>
</evidence>
<keyword evidence="5" id="KW-1185">Reference proteome</keyword>
<gene>
    <name evidence="4" type="primary">comGD</name>
    <name evidence="4" type="ORF">ACFSUL_10810</name>
</gene>
<proteinExistence type="predicted"/>
<dbReference type="SUPFAM" id="SSF54523">
    <property type="entry name" value="Pili subunits"/>
    <property type="match status" value="1"/>
</dbReference>
<dbReference type="Pfam" id="PF07963">
    <property type="entry name" value="N_methyl"/>
    <property type="match status" value="1"/>
</dbReference>
<feature type="transmembrane region" description="Helical" evidence="3">
    <location>
        <begin position="20"/>
        <end position="38"/>
    </location>
</feature>
<evidence type="ECO:0000256" key="2">
    <source>
        <dbReference type="ARBA" id="ARBA00023287"/>
    </source>
</evidence>
<keyword evidence="3" id="KW-0812">Transmembrane</keyword>
<keyword evidence="3" id="KW-1133">Transmembrane helix</keyword>
<comment type="caution">
    <text evidence="4">The sequence shown here is derived from an EMBL/GenBank/DDBJ whole genome shotgun (WGS) entry which is preliminary data.</text>
</comment>
<comment type="subcellular location">
    <subcellularLocation>
        <location evidence="1">Cell surface</location>
    </subcellularLocation>
</comment>